<sequence length="325" mass="35502">MSDPSLKVLVVEDSRTVGAFLSTTLRAFGYACEVVTTGAEALDHYGAAKPDLILLDVMLPDMEGFAVAERIRRDDPESWVPIIFLTSLESEDDLSRGIEVGGDDYLTKPVSRVVLKAKIHAMERIVAMRRRLIELTAQLSEANKALARQSEEDALTGLANRRMFDLILAREIEHSRRTKQPLTLVLFDVDYFKRYNDALGHIHGDQCLREVAQVLRRACRRATDLPARYGGEEFALILPNTPRTGARLLVQGVARLLAGARIAHPDSPIGEFVTFSGGMATVIASDTTSSLSLVRAADEALYAAKGAGRNRVISFDGDSAPAPAP</sequence>
<dbReference type="PROSITE" id="PS50110">
    <property type="entry name" value="RESPONSE_REGULATORY"/>
    <property type="match status" value="1"/>
</dbReference>
<dbReference type="GO" id="GO:0052621">
    <property type="term" value="F:diguanylate cyclase activity"/>
    <property type="evidence" value="ECO:0007669"/>
    <property type="project" value="UniProtKB-EC"/>
</dbReference>
<dbReference type="NCBIfam" id="TIGR00254">
    <property type="entry name" value="GGDEF"/>
    <property type="match status" value="1"/>
</dbReference>
<dbReference type="InterPro" id="IPR011006">
    <property type="entry name" value="CheY-like_superfamily"/>
</dbReference>
<evidence type="ECO:0000256" key="3">
    <source>
        <dbReference type="PROSITE-ProRule" id="PRU00169"/>
    </source>
</evidence>
<keyword evidence="8" id="KW-1185">Reference proteome</keyword>
<dbReference type="InterPro" id="IPR000160">
    <property type="entry name" value="GGDEF_dom"/>
</dbReference>
<comment type="catalytic activity">
    <reaction evidence="2">
        <text>2 GTP = 3',3'-c-di-GMP + 2 diphosphate</text>
        <dbReference type="Rhea" id="RHEA:24898"/>
        <dbReference type="ChEBI" id="CHEBI:33019"/>
        <dbReference type="ChEBI" id="CHEBI:37565"/>
        <dbReference type="ChEBI" id="CHEBI:58805"/>
        <dbReference type="EC" id="2.7.7.65"/>
    </reaction>
</comment>
<reference evidence="8" key="1">
    <citation type="journal article" date="2019" name="Int. J. Syst. Evol. Microbiol.">
        <title>The Global Catalogue of Microorganisms (GCM) 10K type strain sequencing project: providing services to taxonomists for standard genome sequencing and annotation.</title>
        <authorList>
            <consortium name="The Broad Institute Genomics Platform"/>
            <consortium name="The Broad Institute Genome Sequencing Center for Infectious Disease"/>
            <person name="Wu L."/>
            <person name="Ma J."/>
        </authorList>
    </citation>
    <scope>NUCLEOTIDE SEQUENCE [LARGE SCALE GENOMIC DNA]</scope>
    <source>
        <strain evidence="8">KCTC 52168</strain>
    </source>
</reference>
<evidence type="ECO:0000256" key="1">
    <source>
        <dbReference type="ARBA" id="ARBA00012528"/>
    </source>
</evidence>
<dbReference type="InterPro" id="IPR050469">
    <property type="entry name" value="Diguanylate_Cyclase"/>
</dbReference>
<dbReference type="Gene3D" id="3.30.70.270">
    <property type="match status" value="1"/>
</dbReference>
<name>A0ABV7H4Z1_9BURK</name>
<protein>
    <recommendedName>
        <fullName evidence="1">diguanylate cyclase</fullName>
        <ecNumber evidence="1">2.7.7.65</ecNumber>
    </recommendedName>
</protein>
<dbReference type="SMART" id="SM00267">
    <property type="entry name" value="GGDEF"/>
    <property type="match status" value="1"/>
</dbReference>
<dbReference type="PROSITE" id="PS50887">
    <property type="entry name" value="GGDEF"/>
    <property type="match status" value="1"/>
</dbReference>
<dbReference type="EC" id="2.7.7.65" evidence="1"/>
<dbReference type="PANTHER" id="PTHR45138">
    <property type="entry name" value="REGULATORY COMPONENTS OF SENSORY TRANSDUCTION SYSTEM"/>
    <property type="match status" value="1"/>
</dbReference>
<feature type="domain" description="GGDEF" evidence="6">
    <location>
        <begin position="180"/>
        <end position="317"/>
    </location>
</feature>
<dbReference type="Pfam" id="PF00072">
    <property type="entry name" value="Response_reg"/>
    <property type="match status" value="1"/>
</dbReference>
<dbReference type="SMART" id="SM00448">
    <property type="entry name" value="REC"/>
    <property type="match status" value="1"/>
</dbReference>
<dbReference type="Pfam" id="PF00990">
    <property type="entry name" value="GGDEF"/>
    <property type="match status" value="1"/>
</dbReference>
<accession>A0ABV7H4Z1</accession>
<dbReference type="Gene3D" id="3.40.50.2300">
    <property type="match status" value="1"/>
</dbReference>
<feature type="coiled-coil region" evidence="4">
    <location>
        <begin position="125"/>
        <end position="152"/>
    </location>
</feature>
<proteinExistence type="predicted"/>
<dbReference type="RefSeq" id="WP_377301036.1">
    <property type="nucleotide sequence ID" value="NZ_CP180191.1"/>
</dbReference>
<keyword evidence="3" id="KW-0597">Phosphoprotein</keyword>
<dbReference type="InterPro" id="IPR043128">
    <property type="entry name" value="Rev_trsase/Diguanyl_cyclase"/>
</dbReference>
<evidence type="ECO:0000313" key="7">
    <source>
        <dbReference type="EMBL" id="MFC3146651.1"/>
    </source>
</evidence>
<dbReference type="SUPFAM" id="SSF52172">
    <property type="entry name" value="CheY-like"/>
    <property type="match status" value="1"/>
</dbReference>
<dbReference type="InterPro" id="IPR001789">
    <property type="entry name" value="Sig_transdc_resp-reg_receiver"/>
</dbReference>
<dbReference type="InterPro" id="IPR029787">
    <property type="entry name" value="Nucleotide_cyclase"/>
</dbReference>
<dbReference type="PANTHER" id="PTHR45138:SF9">
    <property type="entry name" value="DIGUANYLATE CYCLASE DGCM-RELATED"/>
    <property type="match status" value="1"/>
</dbReference>
<feature type="modified residue" description="4-aspartylphosphate" evidence="3">
    <location>
        <position position="56"/>
    </location>
</feature>
<evidence type="ECO:0000256" key="4">
    <source>
        <dbReference type="SAM" id="Coils"/>
    </source>
</evidence>
<evidence type="ECO:0000313" key="8">
    <source>
        <dbReference type="Proteomes" id="UP001595556"/>
    </source>
</evidence>
<dbReference type="SUPFAM" id="SSF55073">
    <property type="entry name" value="Nucleotide cyclase"/>
    <property type="match status" value="1"/>
</dbReference>
<dbReference type="CDD" id="cd01949">
    <property type="entry name" value="GGDEF"/>
    <property type="match status" value="1"/>
</dbReference>
<keyword evidence="4" id="KW-0175">Coiled coil</keyword>
<dbReference type="Proteomes" id="UP001595556">
    <property type="component" value="Unassembled WGS sequence"/>
</dbReference>
<keyword evidence="7" id="KW-0548">Nucleotidyltransferase</keyword>
<comment type="caution">
    <text evidence="7">The sequence shown here is derived from an EMBL/GenBank/DDBJ whole genome shotgun (WGS) entry which is preliminary data.</text>
</comment>
<evidence type="ECO:0000256" key="2">
    <source>
        <dbReference type="ARBA" id="ARBA00034247"/>
    </source>
</evidence>
<evidence type="ECO:0000259" key="6">
    <source>
        <dbReference type="PROSITE" id="PS50887"/>
    </source>
</evidence>
<dbReference type="CDD" id="cd17574">
    <property type="entry name" value="REC_OmpR"/>
    <property type="match status" value="1"/>
</dbReference>
<gene>
    <name evidence="7" type="ORF">ACFOEN_03230</name>
</gene>
<organism evidence="7 8">
    <name type="scientific">Piscinibacterium candidicorallinum</name>
    <dbReference type="NCBI Taxonomy" id="1793872"/>
    <lineage>
        <taxon>Bacteria</taxon>
        <taxon>Pseudomonadati</taxon>
        <taxon>Pseudomonadota</taxon>
        <taxon>Betaproteobacteria</taxon>
        <taxon>Burkholderiales</taxon>
        <taxon>Piscinibacterium</taxon>
    </lineage>
</organism>
<dbReference type="EMBL" id="JBHRTI010000003">
    <property type="protein sequence ID" value="MFC3146651.1"/>
    <property type="molecule type" value="Genomic_DNA"/>
</dbReference>
<feature type="domain" description="Response regulatory" evidence="5">
    <location>
        <begin position="7"/>
        <end position="123"/>
    </location>
</feature>
<keyword evidence="7" id="KW-0808">Transferase</keyword>
<evidence type="ECO:0000259" key="5">
    <source>
        <dbReference type="PROSITE" id="PS50110"/>
    </source>
</evidence>